<protein>
    <submittedName>
        <fullName evidence="3">Chromosome partitioning protein ParA</fullName>
    </submittedName>
</protein>
<keyword evidence="1" id="KW-0175">Coiled coil</keyword>
<dbReference type="EMBL" id="NDXW01000009">
    <property type="protein sequence ID" value="RDH41408.1"/>
    <property type="molecule type" value="Genomic_DNA"/>
</dbReference>
<proteinExistence type="predicted"/>
<dbReference type="InterPro" id="IPR027417">
    <property type="entry name" value="P-loop_NTPase"/>
</dbReference>
<name>A0A4P9VEB8_9GAMM</name>
<evidence type="ECO:0000313" key="4">
    <source>
        <dbReference type="Proteomes" id="UP000257039"/>
    </source>
</evidence>
<dbReference type="InterPro" id="IPR002586">
    <property type="entry name" value="CobQ/CobB/MinD/ParA_Nub-bd_dom"/>
</dbReference>
<dbReference type="CDD" id="cd02042">
    <property type="entry name" value="ParAB_family"/>
    <property type="match status" value="1"/>
</dbReference>
<dbReference type="Proteomes" id="UP000257039">
    <property type="component" value="Unassembled WGS sequence"/>
</dbReference>
<evidence type="ECO:0000259" key="2">
    <source>
        <dbReference type="Pfam" id="PF01656"/>
    </source>
</evidence>
<comment type="caution">
    <text evidence="3">The sequence shown here is derived from an EMBL/GenBank/DDBJ whole genome shotgun (WGS) entry which is preliminary data.</text>
</comment>
<evidence type="ECO:0000256" key="1">
    <source>
        <dbReference type="SAM" id="Coils"/>
    </source>
</evidence>
<accession>A0A4P9VEB8</accession>
<dbReference type="Gene3D" id="3.40.50.300">
    <property type="entry name" value="P-loop containing nucleotide triphosphate hydrolases"/>
    <property type="match status" value="1"/>
</dbReference>
<dbReference type="SUPFAM" id="SSF52540">
    <property type="entry name" value="P-loop containing nucleoside triphosphate hydrolases"/>
    <property type="match status" value="1"/>
</dbReference>
<dbReference type="RefSeq" id="WP_094789862.1">
    <property type="nucleotide sequence ID" value="NZ_NDXW01000009.1"/>
</dbReference>
<feature type="domain" description="CobQ/CobB/MinD/ParA nucleotide binding" evidence="2">
    <location>
        <begin position="4"/>
        <end position="122"/>
    </location>
</feature>
<sequence length="221" mass="24656">MITLVASNKGGSGKTTVSCNLAVAFARLGYEVCLVDADKQGSAARWCTEREEQGHSPKIILTQKYDNLAQTLNSLREKYDRVIVDVAGRNSREMITAATVADVMICPHQCSQLDLDTLGELHDQIVRVRDLNPELSVYVYQSMASTNPSVMDTERQEFESYVSEFPEFKALTSVGRYRKVYRDVMSEGLSVLESKNEQASNEVLKLFGEIYSHANQEAITA</sequence>
<gene>
    <name evidence="3" type="ORF">B9G39_28540</name>
</gene>
<feature type="coiled-coil region" evidence="1">
    <location>
        <begin position="58"/>
        <end position="85"/>
    </location>
</feature>
<dbReference type="AlphaFoldDB" id="A0A4P9VEB8"/>
<dbReference type="PIRSF" id="PIRSF009320">
    <property type="entry name" value="Nuc_binding_HP_1000"/>
    <property type="match status" value="1"/>
</dbReference>
<dbReference type="Pfam" id="PF01656">
    <property type="entry name" value="CbiA"/>
    <property type="match status" value="1"/>
</dbReference>
<evidence type="ECO:0000313" key="3">
    <source>
        <dbReference type="EMBL" id="RDH41408.1"/>
    </source>
</evidence>
<dbReference type="InterPro" id="IPR050678">
    <property type="entry name" value="DNA_Partitioning_ATPase"/>
</dbReference>
<keyword evidence="4" id="KW-1185">Reference proteome</keyword>
<reference evidence="3 4" key="1">
    <citation type="submission" date="2017-04" db="EMBL/GenBank/DDBJ databases">
        <title>Draft genome sequence of Zooshikella ganghwensis VG4 isolated from Red Sea sediments.</title>
        <authorList>
            <person name="Rehman Z."/>
            <person name="Alam I."/>
            <person name="Kamau A."/>
            <person name="Bajic V."/>
            <person name="Leiknes T."/>
        </authorList>
    </citation>
    <scope>NUCLEOTIDE SEQUENCE [LARGE SCALE GENOMIC DNA]</scope>
    <source>
        <strain evidence="3 4">VG4</strain>
    </source>
</reference>
<organism evidence="3 4">
    <name type="scientific">Zooshikella ganghwensis</name>
    <dbReference type="NCBI Taxonomy" id="202772"/>
    <lineage>
        <taxon>Bacteria</taxon>
        <taxon>Pseudomonadati</taxon>
        <taxon>Pseudomonadota</taxon>
        <taxon>Gammaproteobacteria</taxon>
        <taxon>Oceanospirillales</taxon>
        <taxon>Zooshikellaceae</taxon>
        <taxon>Zooshikella</taxon>
    </lineage>
</organism>
<dbReference type="PANTHER" id="PTHR13696:SF96">
    <property type="entry name" value="COBQ_COBB_MIND_PARA NUCLEOTIDE BINDING DOMAIN-CONTAINING PROTEIN"/>
    <property type="match status" value="1"/>
</dbReference>
<dbReference type="PANTHER" id="PTHR13696">
    <property type="entry name" value="P-LOOP CONTAINING NUCLEOSIDE TRIPHOSPHATE HYDROLASE"/>
    <property type="match status" value="1"/>
</dbReference>